<dbReference type="Pfam" id="PF19812">
    <property type="entry name" value="DUF6295"/>
    <property type="match status" value="1"/>
</dbReference>
<evidence type="ECO:0000313" key="2">
    <source>
        <dbReference type="Proteomes" id="UP000482800"/>
    </source>
</evidence>
<reference evidence="1 2" key="1">
    <citation type="submission" date="2020-03" db="EMBL/GenBank/DDBJ databases">
        <title>Whole genome shotgun sequence of Phytohabitans houttuyneae NBRC 108639.</title>
        <authorList>
            <person name="Komaki H."/>
            <person name="Tamura T."/>
        </authorList>
    </citation>
    <scope>NUCLEOTIDE SEQUENCE [LARGE SCALE GENOMIC DNA]</scope>
    <source>
        <strain evidence="1 2">NBRC 108639</strain>
    </source>
</reference>
<gene>
    <name evidence="1" type="ORF">Phou_068740</name>
</gene>
<dbReference type="InterPro" id="IPR046262">
    <property type="entry name" value="DUF6295"/>
</dbReference>
<proteinExistence type="predicted"/>
<organism evidence="1 2">
    <name type="scientific">Phytohabitans houttuyneae</name>
    <dbReference type="NCBI Taxonomy" id="1076126"/>
    <lineage>
        <taxon>Bacteria</taxon>
        <taxon>Bacillati</taxon>
        <taxon>Actinomycetota</taxon>
        <taxon>Actinomycetes</taxon>
        <taxon>Micromonosporales</taxon>
        <taxon>Micromonosporaceae</taxon>
    </lineage>
</organism>
<keyword evidence="2" id="KW-1185">Reference proteome</keyword>
<dbReference type="EMBL" id="BLPF01000002">
    <property type="protein sequence ID" value="GFJ82694.1"/>
    <property type="molecule type" value="Genomic_DNA"/>
</dbReference>
<dbReference type="RefSeq" id="WP_218579310.1">
    <property type="nucleotide sequence ID" value="NZ_BAABGO010000010.1"/>
</dbReference>
<evidence type="ECO:0000313" key="1">
    <source>
        <dbReference type="EMBL" id="GFJ82694.1"/>
    </source>
</evidence>
<name>A0A6V8KFV5_9ACTN</name>
<reference evidence="1 2" key="2">
    <citation type="submission" date="2020-03" db="EMBL/GenBank/DDBJ databases">
        <authorList>
            <person name="Ichikawa N."/>
            <person name="Kimura A."/>
            <person name="Kitahashi Y."/>
            <person name="Uohara A."/>
        </authorList>
    </citation>
    <scope>NUCLEOTIDE SEQUENCE [LARGE SCALE GENOMIC DNA]</scope>
    <source>
        <strain evidence="1 2">NBRC 108639</strain>
    </source>
</reference>
<dbReference type="AlphaFoldDB" id="A0A6V8KFV5"/>
<dbReference type="Proteomes" id="UP000482800">
    <property type="component" value="Unassembled WGS sequence"/>
</dbReference>
<comment type="caution">
    <text evidence="1">The sequence shown here is derived from an EMBL/GenBank/DDBJ whole genome shotgun (WGS) entry which is preliminary data.</text>
</comment>
<sequence>MCTNISETLPAEGAAKGGAGWFAVTAANVGFDHAVGSRFDHALLLDFVDPARGPSARVAVELDLETGRALVAALQSVIEAAERSGAPVRAS</sequence>
<accession>A0A6V8KFV5</accession>
<protein>
    <submittedName>
        <fullName evidence="1">Uncharacterized protein</fullName>
    </submittedName>
</protein>